<reference evidence="2" key="1">
    <citation type="journal article" date="2023" name="Science">
        <title>Genome structures resolve the early diversification of teleost fishes.</title>
        <authorList>
            <person name="Parey E."/>
            <person name="Louis A."/>
            <person name="Montfort J."/>
            <person name="Bouchez O."/>
            <person name="Roques C."/>
            <person name="Iampietro C."/>
            <person name="Lluch J."/>
            <person name="Castinel A."/>
            <person name="Donnadieu C."/>
            <person name="Desvignes T."/>
            <person name="Floi Bucao C."/>
            <person name="Jouanno E."/>
            <person name="Wen M."/>
            <person name="Mejri S."/>
            <person name="Dirks R."/>
            <person name="Jansen H."/>
            <person name="Henkel C."/>
            <person name="Chen W.J."/>
            <person name="Zahm M."/>
            <person name="Cabau C."/>
            <person name="Klopp C."/>
            <person name="Thompson A.W."/>
            <person name="Robinson-Rechavi M."/>
            <person name="Braasch I."/>
            <person name="Lecointre G."/>
            <person name="Bobe J."/>
            <person name="Postlethwait J.H."/>
            <person name="Berthelot C."/>
            <person name="Roest Crollius H."/>
            <person name="Guiguen Y."/>
        </authorList>
    </citation>
    <scope>NUCLEOTIDE SEQUENCE</scope>
    <source>
        <strain evidence="2">WJC10195</strain>
    </source>
</reference>
<evidence type="ECO:0000256" key="1">
    <source>
        <dbReference type="SAM" id="MobiDB-lite"/>
    </source>
</evidence>
<comment type="caution">
    <text evidence="2">The sequence shown here is derived from an EMBL/GenBank/DDBJ whole genome shotgun (WGS) entry which is preliminary data.</text>
</comment>
<dbReference type="Proteomes" id="UP001152622">
    <property type="component" value="Chromosome 7"/>
</dbReference>
<sequence length="173" mass="18623">MRQSCGGASLVTDEMVCDGVAAFDNEPEKQTKGRGGCFVFQCATCRRRHPFCSLSTPAERRSDQPTAVCLAKLAAARGCQNKRATDAGISWGGAAFTSSLTRRQRTCGRKRKERTAAWSSPISEGGAPCPRASVHRNVGRLDLPFGKESEVAGDQLKERKSAEVEKSETVEGV</sequence>
<evidence type="ECO:0000313" key="3">
    <source>
        <dbReference type="Proteomes" id="UP001152622"/>
    </source>
</evidence>
<gene>
    <name evidence="2" type="ORF">SKAU_G00207220</name>
</gene>
<organism evidence="2 3">
    <name type="scientific">Synaphobranchus kaupii</name>
    <name type="common">Kaup's arrowtooth eel</name>
    <dbReference type="NCBI Taxonomy" id="118154"/>
    <lineage>
        <taxon>Eukaryota</taxon>
        <taxon>Metazoa</taxon>
        <taxon>Chordata</taxon>
        <taxon>Craniata</taxon>
        <taxon>Vertebrata</taxon>
        <taxon>Euteleostomi</taxon>
        <taxon>Actinopterygii</taxon>
        <taxon>Neopterygii</taxon>
        <taxon>Teleostei</taxon>
        <taxon>Anguilliformes</taxon>
        <taxon>Synaphobranchidae</taxon>
        <taxon>Synaphobranchus</taxon>
    </lineage>
</organism>
<keyword evidence="3" id="KW-1185">Reference proteome</keyword>
<dbReference type="EMBL" id="JAINUF010000007">
    <property type="protein sequence ID" value="KAJ8353155.1"/>
    <property type="molecule type" value="Genomic_DNA"/>
</dbReference>
<evidence type="ECO:0000313" key="2">
    <source>
        <dbReference type="EMBL" id="KAJ8353155.1"/>
    </source>
</evidence>
<feature type="region of interest" description="Disordered" evidence="1">
    <location>
        <begin position="110"/>
        <end position="133"/>
    </location>
</feature>
<proteinExistence type="predicted"/>
<feature type="region of interest" description="Disordered" evidence="1">
    <location>
        <begin position="145"/>
        <end position="173"/>
    </location>
</feature>
<accession>A0A9Q1F8A9</accession>
<name>A0A9Q1F8A9_SYNKA</name>
<protein>
    <submittedName>
        <fullName evidence="2">Uncharacterized protein</fullName>
    </submittedName>
</protein>
<dbReference type="AlphaFoldDB" id="A0A9Q1F8A9"/>